<feature type="transmembrane region" description="Helical" evidence="1">
    <location>
        <begin position="150"/>
        <end position="168"/>
    </location>
</feature>
<feature type="transmembrane region" description="Helical" evidence="1">
    <location>
        <begin position="174"/>
        <end position="193"/>
    </location>
</feature>
<accession>A0ABS0XQC8</accession>
<evidence type="ECO:0000313" key="4">
    <source>
        <dbReference type="Proteomes" id="UP000640426"/>
    </source>
</evidence>
<dbReference type="PANTHER" id="PTHR44757:SF2">
    <property type="entry name" value="BIOFILM ARCHITECTURE MAINTENANCE PROTEIN MBAA"/>
    <property type="match status" value="1"/>
</dbReference>
<keyword evidence="1" id="KW-0812">Transmembrane</keyword>
<feature type="transmembrane region" description="Helical" evidence="1">
    <location>
        <begin position="98"/>
        <end position="117"/>
    </location>
</feature>
<dbReference type="InterPro" id="IPR043128">
    <property type="entry name" value="Rev_trsase/Diguanyl_cyclase"/>
</dbReference>
<comment type="caution">
    <text evidence="3">The sequence shown here is derived from an EMBL/GenBank/DDBJ whole genome shotgun (WGS) entry which is preliminary data.</text>
</comment>
<proteinExistence type="predicted"/>
<feature type="transmembrane region" description="Helical" evidence="1">
    <location>
        <begin position="123"/>
        <end position="143"/>
    </location>
</feature>
<evidence type="ECO:0000313" key="3">
    <source>
        <dbReference type="EMBL" id="MBJ6122228.1"/>
    </source>
</evidence>
<dbReference type="Pfam" id="PF00990">
    <property type="entry name" value="GGDEF"/>
    <property type="match status" value="1"/>
</dbReference>
<name>A0ABS0XQC8_9SPHN</name>
<dbReference type="Gene3D" id="3.30.70.270">
    <property type="match status" value="1"/>
</dbReference>
<keyword evidence="1" id="KW-1133">Transmembrane helix</keyword>
<dbReference type="Proteomes" id="UP000640426">
    <property type="component" value="Unassembled WGS sequence"/>
</dbReference>
<dbReference type="PANTHER" id="PTHR44757">
    <property type="entry name" value="DIGUANYLATE CYCLASE DGCP"/>
    <property type="match status" value="1"/>
</dbReference>
<dbReference type="PROSITE" id="PS50887">
    <property type="entry name" value="GGDEF"/>
    <property type="match status" value="1"/>
</dbReference>
<gene>
    <name evidence="3" type="ORF">JAO74_10545</name>
</gene>
<dbReference type="SMART" id="SM00267">
    <property type="entry name" value="GGDEF"/>
    <property type="match status" value="1"/>
</dbReference>
<protein>
    <submittedName>
        <fullName evidence="3">Diguanylate cyclase</fullName>
    </submittedName>
</protein>
<evidence type="ECO:0000256" key="1">
    <source>
        <dbReference type="SAM" id="Phobius"/>
    </source>
</evidence>
<dbReference type="CDD" id="cd01949">
    <property type="entry name" value="GGDEF"/>
    <property type="match status" value="1"/>
</dbReference>
<feature type="transmembrane region" description="Helical" evidence="1">
    <location>
        <begin position="63"/>
        <end position="86"/>
    </location>
</feature>
<sequence length="375" mass="39439">MGFSAPRLAITRWLAFPGCDTPAELHPALLGTLFGTLTVFFAALVNSVLVTGVVAFHEGSAPFIGWFVVEVAICTARLAVLAVSLHRAGRGRSTPTDLHLWMSVLWALSIGYGGFITITAGDWVSTVIVCLSSAAMAGGACLRNYAAPRFVVLLLTCNLVPCCLAAILSDQPALLVLLVQTPLFMVGMTAGAFRLNRALVATMQAESAMVHLALHDPLTGLLNRTGLEQGFAGRAGDALCYIDLDGFKRINDRYGHAAGDGLLQTVADRLRQVAGPDALVTRIGGDEFVVIAADHDNHSAIALGNDIAAVLREPHAIAGDLVVSGASIGIAVHDGGVRPLADLMARADRSLYRVKAMGGGARLADPERQDELLPF</sequence>
<dbReference type="InterPro" id="IPR052155">
    <property type="entry name" value="Biofilm_reg_signaling"/>
</dbReference>
<dbReference type="NCBIfam" id="TIGR00254">
    <property type="entry name" value="GGDEF"/>
    <property type="match status" value="1"/>
</dbReference>
<keyword evidence="4" id="KW-1185">Reference proteome</keyword>
<dbReference type="InterPro" id="IPR000160">
    <property type="entry name" value="GGDEF_dom"/>
</dbReference>
<dbReference type="SUPFAM" id="SSF55073">
    <property type="entry name" value="Nucleotide cyclase"/>
    <property type="match status" value="1"/>
</dbReference>
<dbReference type="InterPro" id="IPR029787">
    <property type="entry name" value="Nucleotide_cyclase"/>
</dbReference>
<feature type="transmembrane region" description="Helical" evidence="1">
    <location>
        <begin position="33"/>
        <end position="57"/>
    </location>
</feature>
<evidence type="ECO:0000259" key="2">
    <source>
        <dbReference type="PROSITE" id="PS50887"/>
    </source>
</evidence>
<organism evidence="3 4">
    <name type="scientific">Sphingomonas mollis</name>
    <dbReference type="NCBI Taxonomy" id="2795726"/>
    <lineage>
        <taxon>Bacteria</taxon>
        <taxon>Pseudomonadati</taxon>
        <taxon>Pseudomonadota</taxon>
        <taxon>Alphaproteobacteria</taxon>
        <taxon>Sphingomonadales</taxon>
        <taxon>Sphingomonadaceae</taxon>
        <taxon>Sphingomonas</taxon>
    </lineage>
</organism>
<keyword evidence="1" id="KW-0472">Membrane</keyword>
<feature type="domain" description="GGDEF" evidence="2">
    <location>
        <begin position="235"/>
        <end position="367"/>
    </location>
</feature>
<dbReference type="EMBL" id="JAELXS010000005">
    <property type="protein sequence ID" value="MBJ6122228.1"/>
    <property type="molecule type" value="Genomic_DNA"/>
</dbReference>
<reference evidence="4" key="1">
    <citation type="submission" date="2020-12" db="EMBL/GenBank/DDBJ databases">
        <title>Hymenobacter sp.</title>
        <authorList>
            <person name="Kim M.K."/>
        </authorList>
    </citation>
    <scope>NUCLEOTIDE SEQUENCE [LARGE SCALE GENOMIC DNA]</scope>
    <source>
        <strain evidence="4">BT553</strain>
    </source>
</reference>